<dbReference type="EMBL" id="CAJNDS010001768">
    <property type="protein sequence ID" value="CAE7277591.1"/>
    <property type="molecule type" value="Genomic_DNA"/>
</dbReference>
<reference evidence="2" key="1">
    <citation type="submission" date="2021-02" db="EMBL/GenBank/DDBJ databases">
        <authorList>
            <person name="Dougan E. K."/>
            <person name="Rhodes N."/>
            <person name="Thang M."/>
            <person name="Chan C."/>
        </authorList>
    </citation>
    <scope>NUCLEOTIDE SEQUENCE</scope>
</reference>
<dbReference type="Proteomes" id="UP000604046">
    <property type="component" value="Unassembled WGS sequence"/>
</dbReference>
<dbReference type="SMART" id="SM00225">
    <property type="entry name" value="BTB"/>
    <property type="match status" value="2"/>
</dbReference>
<evidence type="ECO:0000313" key="3">
    <source>
        <dbReference type="Proteomes" id="UP000604046"/>
    </source>
</evidence>
<dbReference type="InterPro" id="IPR011333">
    <property type="entry name" value="SKP1/BTB/POZ_sf"/>
</dbReference>
<keyword evidence="3" id="KW-1185">Reference proteome</keyword>
<feature type="domain" description="BTB" evidence="1">
    <location>
        <begin position="173"/>
        <end position="242"/>
    </location>
</feature>
<gene>
    <name evidence="2" type="ORF">SNAT2548_LOCUS14717</name>
</gene>
<dbReference type="OrthoDB" id="636773at2759"/>
<protein>
    <recommendedName>
        <fullName evidence="1">BTB domain-containing protein</fullName>
    </recommendedName>
</protein>
<name>A0A812MTF0_9DINO</name>
<dbReference type="Pfam" id="PF00651">
    <property type="entry name" value="BTB"/>
    <property type="match status" value="1"/>
</dbReference>
<dbReference type="SUPFAM" id="SSF54695">
    <property type="entry name" value="POZ domain"/>
    <property type="match status" value="1"/>
</dbReference>
<dbReference type="PANTHER" id="PTHR46672">
    <property type="entry name" value="OS08G0495500 PROTEIN-RELATED"/>
    <property type="match status" value="1"/>
</dbReference>
<evidence type="ECO:0000313" key="2">
    <source>
        <dbReference type="EMBL" id="CAE7277591.1"/>
    </source>
</evidence>
<accession>A0A812MTF0</accession>
<organism evidence="2 3">
    <name type="scientific">Symbiodinium natans</name>
    <dbReference type="NCBI Taxonomy" id="878477"/>
    <lineage>
        <taxon>Eukaryota</taxon>
        <taxon>Sar</taxon>
        <taxon>Alveolata</taxon>
        <taxon>Dinophyceae</taxon>
        <taxon>Suessiales</taxon>
        <taxon>Symbiodiniaceae</taxon>
        <taxon>Symbiodinium</taxon>
    </lineage>
</organism>
<dbReference type="PANTHER" id="PTHR46672:SF1">
    <property type="entry name" value="OS08G0103600 PROTEIN"/>
    <property type="match status" value="1"/>
</dbReference>
<dbReference type="AlphaFoldDB" id="A0A812MTF0"/>
<evidence type="ECO:0000259" key="1">
    <source>
        <dbReference type="PROSITE" id="PS50097"/>
    </source>
</evidence>
<sequence length="672" mass="73441">MAAGSDGEVVYGFIQLADLEGLRKFTPCNFNWTQPMGDDNLLPLMIASFEQFEDTSVHAKRLQIVEWMLQSGADPRQKLTNSVYTRNLWKCANKEATLVKVDYNGHSTISLAFAWLRALREQKGGANWSHNIKYLEGVVALISRTASSKDEKVPVHHSVVSLWESVREMTSTPTVIVIVEAADGEVSAHDHVLKAASPVLKAMLESSMQEGSSKRLQIRDASSSGVTLLMDMLYTGNTYTDPDFSTMLVALDLAHRWQVNGVVDMLSGALLDMINDKSFVAIAEAAVLKGLEPLQRACVAFASTSATVQAMLRTQAVPAAVRKLLGKPEAVQEAALWIAASFCCKLVVGLMEEGCDAAVVAGYIKLHNLEGLQAFTSTDFDWNQTLEGESCSYGGLPPLTLAVVYDCVALSDEEASARLEIIKWLLQSGADPKRQMPTDFEPELWAESDHMSKESTNISVNFKGHSVISLAFAWIEQMRVGKGGADWTAAIKYLERVVALIATEASAKHPKVAVQKSVVDLWDSVREMSATCNATRREGSSKRIQVPDSSQAGVSLFLDMLYTGSTWTDPDYKTMLVALDLAHRWQVNGVVDMLSSALQETISADSFVAIAEAAALKGIQPLQRACRQFGSSNAKIQASLKKRTLPRSVLKLLGVPETAAAEEGNKKRRRTF</sequence>
<proteinExistence type="predicted"/>
<dbReference type="Gene3D" id="3.30.710.10">
    <property type="entry name" value="Potassium Channel Kv1.1, Chain A"/>
    <property type="match status" value="2"/>
</dbReference>
<dbReference type="CDD" id="cd18186">
    <property type="entry name" value="BTB_POZ_ZBTB_KLHL-like"/>
    <property type="match status" value="1"/>
</dbReference>
<dbReference type="InterPro" id="IPR000210">
    <property type="entry name" value="BTB/POZ_dom"/>
</dbReference>
<dbReference type="InterPro" id="IPR044714">
    <property type="entry name" value="AtSIBP1-like"/>
</dbReference>
<dbReference type="PROSITE" id="PS50097">
    <property type="entry name" value="BTB"/>
    <property type="match status" value="1"/>
</dbReference>
<comment type="caution">
    <text evidence="2">The sequence shown here is derived from an EMBL/GenBank/DDBJ whole genome shotgun (WGS) entry which is preliminary data.</text>
</comment>